<accession>D8QK81</accession>
<dbReference type="KEGG" id="scm:SCHCO_02594114"/>
<dbReference type="InParanoid" id="D8QK81"/>
<dbReference type="AlphaFoldDB" id="D8QK81"/>
<evidence type="ECO:0000256" key="2">
    <source>
        <dbReference type="ARBA" id="ARBA00022553"/>
    </source>
</evidence>
<feature type="domain" description="Thioester reductase (TE)" evidence="3">
    <location>
        <begin position="52"/>
        <end position="186"/>
    </location>
</feature>
<gene>
    <name evidence="4" type="ORF">SCHCODRAFT_114259</name>
</gene>
<keyword evidence="2" id="KW-0597">Phosphoprotein</keyword>
<evidence type="ECO:0000259" key="3">
    <source>
        <dbReference type="Pfam" id="PF07993"/>
    </source>
</evidence>
<protein>
    <recommendedName>
        <fullName evidence="3">Thioester reductase (TE) domain-containing protein</fullName>
    </recommendedName>
</protein>
<dbReference type="PANTHER" id="PTHR43439:SF2">
    <property type="entry name" value="ENZYME, PUTATIVE (JCVI)-RELATED"/>
    <property type="match status" value="1"/>
</dbReference>
<evidence type="ECO:0000313" key="4">
    <source>
        <dbReference type="EMBL" id="EFI91664.1"/>
    </source>
</evidence>
<dbReference type="InterPro" id="IPR051414">
    <property type="entry name" value="Adenylate-forming_Reductase"/>
</dbReference>
<organism evidence="5">
    <name type="scientific">Schizophyllum commune (strain H4-8 / FGSC 9210)</name>
    <name type="common">Split gill fungus</name>
    <dbReference type="NCBI Taxonomy" id="578458"/>
    <lineage>
        <taxon>Eukaryota</taxon>
        <taxon>Fungi</taxon>
        <taxon>Dikarya</taxon>
        <taxon>Basidiomycota</taxon>
        <taxon>Agaricomycotina</taxon>
        <taxon>Agaricomycetes</taxon>
        <taxon>Agaricomycetidae</taxon>
        <taxon>Agaricales</taxon>
        <taxon>Schizophyllaceae</taxon>
        <taxon>Schizophyllum</taxon>
    </lineage>
</organism>
<feature type="non-terminal residue" evidence="4">
    <location>
        <position position="576"/>
    </location>
</feature>
<dbReference type="RefSeq" id="XP_003026567.1">
    <property type="nucleotide sequence ID" value="XM_003026521.1"/>
</dbReference>
<dbReference type="Pfam" id="PF07993">
    <property type="entry name" value="NAD_binding_4"/>
    <property type="match status" value="1"/>
</dbReference>
<keyword evidence="5" id="KW-1185">Reference proteome</keyword>
<dbReference type="SUPFAM" id="SSF51735">
    <property type="entry name" value="NAD(P)-binding Rossmann-fold domains"/>
    <property type="match status" value="1"/>
</dbReference>
<dbReference type="OMA" id="PVYQVEN"/>
<sequence>MKSQPPSIRDTIIAMAAKYSEGLPGFVGASTLPSHVALDSPSPLRYPITVLLTGSTGHLGSEILALLLTDKRVERVYTLDRVGKGHSLEQADGRVSTAAGVRERQRARWADRVLDRNLLKSSKLVSLVGDASAARLGQSEVVYEEMLASVSTIIHTAWLVNFNLPLIAFEPSFRSMRALIDFARQAELVDQARQDPLVDGARRALRADGTQQSPRRRTLRFLFASSVTAVRSWEDVVADFQTSSMLPDCMPKPASIASAPSLATAPAPSCAISDSTSYADITSPDPLAAGTPNMAIAIPIGPAARVLATACTSIRADDKTRLPIPDYPAVPEVLIDNPSVCIDGLGYGQSKFVAERILAASGIEFASVRIGQLCGGSARKEGGSGVGRGGGISVNEMRRGAWVTTNWFPMLVKTSLALGALPTYEQMMPWLPMDAAAQILLDIAFSSEPLHPSYNLMHPRPISFAKIMEYVQWSLASTTGQRLPCIPFKEWLARLENKARRPDIDQKDLPGIKIISFLHDICSGGTFGREFEMEKAEASSPTLCGMEPINQADVGAWVSYWEACGMFARKVASSRL</sequence>
<dbReference type="VEuPathDB" id="FungiDB:SCHCODRAFT_02594114"/>
<dbReference type="STRING" id="578458.D8QK81"/>
<dbReference type="HOGENOM" id="CLU_002220_4_1_1"/>
<dbReference type="OrthoDB" id="429813at2759"/>
<proteinExistence type="predicted"/>
<evidence type="ECO:0000313" key="5">
    <source>
        <dbReference type="Proteomes" id="UP000007431"/>
    </source>
</evidence>
<dbReference type="PANTHER" id="PTHR43439">
    <property type="entry name" value="PHENYLACETATE-COENZYME A LIGASE"/>
    <property type="match status" value="1"/>
</dbReference>
<dbReference type="Gene3D" id="3.40.50.720">
    <property type="entry name" value="NAD(P)-binding Rossmann-like Domain"/>
    <property type="match status" value="1"/>
</dbReference>
<name>D8QK81_SCHCM</name>
<dbReference type="Proteomes" id="UP000007431">
    <property type="component" value="Unassembled WGS sequence"/>
</dbReference>
<dbReference type="InterPro" id="IPR036291">
    <property type="entry name" value="NAD(P)-bd_dom_sf"/>
</dbReference>
<keyword evidence="1" id="KW-0596">Phosphopantetheine</keyword>
<dbReference type="InterPro" id="IPR013120">
    <property type="entry name" value="FAR_NAD-bd"/>
</dbReference>
<dbReference type="GeneID" id="9593284"/>
<dbReference type="eggNOG" id="KOG1178">
    <property type="taxonomic scope" value="Eukaryota"/>
</dbReference>
<evidence type="ECO:0000256" key="1">
    <source>
        <dbReference type="ARBA" id="ARBA00022450"/>
    </source>
</evidence>
<dbReference type="EMBL" id="GL377316">
    <property type="protein sequence ID" value="EFI91664.1"/>
    <property type="molecule type" value="Genomic_DNA"/>
</dbReference>
<reference evidence="4 5" key="1">
    <citation type="journal article" date="2010" name="Nat. Biotechnol.">
        <title>Genome sequence of the model mushroom Schizophyllum commune.</title>
        <authorList>
            <person name="Ohm R.A."/>
            <person name="de Jong J.F."/>
            <person name="Lugones L.G."/>
            <person name="Aerts A."/>
            <person name="Kothe E."/>
            <person name="Stajich J.E."/>
            <person name="de Vries R.P."/>
            <person name="Record E."/>
            <person name="Levasseur A."/>
            <person name="Baker S.E."/>
            <person name="Bartholomew K.A."/>
            <person name="Coutinho P.M."/>
            <person name="Erdmann S."/>
            <person name="Fowler T.J."/>
            <person name="Gathman A.C."/>
            <person name="Lombard V."/>
            <person name="Henrissat B."/>
            <person name="Knabe N."/>
            <person name="Kuees U."/>
            <person name="Lilly W.W."/>
            <person name="Lindquist E."/>
            <person name="Lucas S."/>
            <person name="Magnuson J.K."/>
            <person name="Piumi F."/>
            <person name="Raudaskoski M."/>
            <person name="Salamov A."/>
            <person name="Schmutz J."/>
            <person name="Schwarze F.W.M.R."/>
            <person name="vanKuyk P.A."/>
            <person name="Horton J.S."/>
            <person name="Grigoriev I.V."/>
            <person name="Woesten H.A.B."/>
        </authorList>
    </citation>
    <scope>NUCLEOTIDE SEQUENCE [LARGE SCALE GENOMIC DNA]</scope>
    <source>
        <strain evidence="5">H4-8 / FGSC 9210</strain>
    </source>
</reference>